<dbReference type="OrthoDB" id="9800454at2"/>
<evidence type="ECO:0000313" key="3">
    <source>
        <dbReference type="EMBL" id="TSJ43198.1"/>
    </source>
</evidence>
<keyword evidence="4" id="KW-1185">Reference proteome</keyword>
<feature type="domain" description="Methyltransferase" evidence="2">
    <location>
        <begin position="76"/>
        <end position="167"/>
    </location>
</feature>
<keyword evidence="3" id="KW-0489">Methyltransferase</keyword>
<proteinExistence type="predicted"/>
<dbReference type="Gene3D" id="3.40.50.150">
    <property type="entry name" value="Vaccinia Virus protein VP39"/>
    <property type="match status" value="1"/>
</dbReference>
<comment type="caution">
    <text evidence="3">The sequence shown here is derived from an EMBL/GenBank/DDBJ whole genome shotgun (WGS) entry which is preliminary data.</text>
</comment>
<evidence type="ECO:0000256" key="1">
    <source>
        <dbReference type="ARBA" id="ARBA00022679"/>
    </source>
</evidence>
<reference evidence="3 4" key="1">
    <citation type="submission" date="2019-07" db="EMBL/GenBank/DDBJ databases">
        <authorList>
            <person name="Huq M.A."/>
        </authorList>
    </citation>
    <scope>NUCLEOTIDE SEQUENCE [LARGE SCALE GENOMIC DNA]</scope>
    <source>
        <strain evidence="3 4">MAH-19</strain>
    </source>
</reference>
<organism evidence="3 4">
    <name type="scientific">Mucilaginibacter corticis</name>
    <dbReference type="NCBI Taxonomy" id="2597670"/>
    <lineage>
        <taxon>Bacteria</taxon>
        <taxon>Pseudomonadati</taxon>
        <taxon>Bacteroidota</taxon>
        <taxon>Sphingobacteriia</taxon>
        <taxon>Sphingobacteriales</taxon>
        <taxon>Sphingobacteriaceae</taxon>
        <taxon>Mucilaginibacter</taxon>
    </lineage>
</organism>
<dbReference type="AlphaFoldDB" id="A0A556MTT8"/>
<dbReference type="Pfam" id="PF13649">
    <property type="entry name" value="Methyltransf_25"/>
    <property type="match status" value="1"/>
</dbReference>
<name>A0A556MTT8_9SPHI</name>
<keyword evidence="1 3" id="KW-0808">Transferase</keyword>
<dbReference type="EMBL" id="VLPK01000001">
    <property type="protein sequence ID" value="TSJ43198.1"/>
    <property type="molecule type" value="Genomic_DNA"/>
</dbReference>
<dbReference type="Proteomes" id="UP000318733">
    <property type="component" value="Unassembled WGS sequence"/>
</dbReference>
<protein>
    <submittedName>
        <fullName evidence="3">Class I SAM-dependent methyltransferase</fullName>
    </submittedName>
</protein>
<dbReference type="GO" id="GO:0008168">
    <property type="term" value="F:methyltransferase activity"/>
    <property type="evidence" value="ECO:0007669"/>
    <property type="project" value="UniProtKB-KW"/>
</dbReference>
<sequence length="244" mass="28553">MDLSIENKALRHSKRRKPDFEELYIAVREHEKKVYTDAQLQSLPDFDSHSKEWEIRKHSCDRLFAYLLKKDKFLRILEVGCGNGWLSAKMAALPECYVTGLDVNMAEISQANRVFKKPNLEFVYDAFNDNTFEKERFDIIVFAASLQYFPSVVSVLQQAARILNRGGEIHIIDTPFYNPMEAARAAARCRSYYADMGIPEMADHYFHHDISEFWGFNYRVLFNPAGLLNRLFKKDPFYWIAINK</sequence>
<dbReference type="GO" id="GO:0032259">
    <property type="term" value="P:methylation"/>
    <property type="evidence" value="ECO:0007669"/>
    <property type="project" value="UniProtKB-KW"/>
</dbReference>
<gene>
    <name evidence="3" type="ORF">FO440_03125</name>
</gene>
<dbReference type="InterPro" id="IPR029063">
    <property type="entry name" value="SAM-dependent_MTases_sf"/>
</dbReference>
<evidence type="ECO:0000259" key="2">
    <source>
        <dbReference type="Pfam" id="PF13649"/>
    </source>
</evidence>
<dbReference type="SUPFAM" id="SSF53335">
    <property type="entry name" value="S-adenosyl-L-methionine-dependent methyltransferases"/>
    <property type="match status" value="1"/>
</dbReference>
<dbReference type="InterPro" id="IPR041698">
    <property type="entry name" value="Methyltransf_25"/>
</dbReference>
<dbReference type="PANTHER" id="PTHR43861">
    <property type="entry name" value="TRANS-ACONITATE 2-METHYLTRANSFERASE-RELATED"/>
    <property type="match status" value="1"/>
</dbReference>
<evidence type="ECO:0000313" key="4">
    <source>
        <dbReference type="Proteomes" id="UP000318733"/>
    </source>
</evidence>
<dbReference type="CDD" id="cd02440">
    <property type="entry name" value="AdoMet_MTases"/>
    <property type="match status" value="1"/>
</dbReference>
<dbReference type="RefSeq" id="WP_144246763.1">
    <property type="nucleotide sequence ID" value="NZ_VLPK01000001.1"/>
</dbReference>
<accession>A0A556MTT8</accession>